<comment type="caution">
    <text evidence="12">The sequence shown here is derived from an EMBL/GenBank/DDBJ whole genome shotgun (WGS) entry which is preliminary data.</text>
</comment>
<dbReference type="PANTHER" id="PTHR43643:SF6">
    <property type="entry name" value="HISTIDINOL-PHOSPHATE AMINOTRANSFERASE"/>
    <property type="match status" value="1"/>
</dbReference>
<keyword evidence="4 12" id="KW-0032">Aminotransferase</keyword>
<organism evidence="12 13">
    <name type="scientific">Tepidimonas alkaliphilus</name>
    <dbReference type="NCBI Taxonomy" id="2588942"/>
    <lineage>
        <taxon>Bacteria</taxon>
        <taxon>Pseudomonadati</taxon>
        <taxon>Pseudomonadota</taxon>
        <taxon>Betaproteobacteria</taxon>
        <taxon>Burkholderiales</taxon>
        <taxon>Tepidimonas</taxon>
    </lineage>
</organism>
<dbReference type="RefSeq" id="WP_143889171.1">
    <property type="nucleotide sequence ID" value="NZ_VJNB01000001.1"/>
</dbReference>
<dbReference type="Pfam" id="PF00155">
    <property type="entry name" value="Aminotran_1_2"/>
    <property type="match status" value="2"/>
</dbReference>
<dbReference type="EMBL" id="VJNB01000001">
    <property type="protein sequence ID" value="TSE21542.1"/>
    <property type="molecule type" value="Genomic_DNA"/>
</dbReference>
<dbReference type="InterPro" id="IPR004839">
    <property type="entry name" value="Aminotransferase_I/II_large"/>
</dbReference>
<dbReference type="GO" id="GO:0004400">
    <property type="term" value="F:histidinol-phosphate transaminase activity"/>
    <property type="evidence" value="ECO:0007669"/>
    <property type="project" value="UniProtKB-EC"/>
</dbReference>
<keyword evidence="13" id="KW-1185">Reference proteome</keyword>
<dbReference type="InterPro" id="IPR015424">
    <property type="entry name" value="PyrdxlP-dep_Trfase"/>
</dbReference>
<dbReference type="Proteomes" id="UP000315736">
    <property type="component" value="Unassembled WGS sequence"/>
</dbReference>
<dbReference type="GO" id="GO:0030170">
    <property type="term" value="F:pyridoxal phosphate binding"/>
    <property type="evidence" value="ECO:0007669"/>
    <property type="project" value="InterPro"/>
</dbReference>
<comment type="similarity">
    <text evidence="2">Belongs to the class-II pyridoxal-phosphate-dependent aminotransferase family. Histidinol-phosphate aminotransferase subfamily.</text>
</comment>
<reference evidence="12 13" key="1">
    <citation type="submission" date="2019-07" db="EMBL/GenBank/DDBJ databases">
        <title>Tepidimonas alkaliphilus YIM 72238 draft genome.</title>
        <authorList>
            <person name="Da Costa M.S."/>
            <person name="Froufe H.J.C."/>
            <person name="Egas C."/>
            <person name="Albuquerque L."/>
        </authorList>
    </citation>
    <scope>NUCLEOTIDE SEQUENCE [LARGE SCALE GENOMIC DNA]</scope>
    <source>
        <strain evidence="12 13">YIM 72238</strain>
    </source>
</reference>
<dbReference type="InterPro" id="IPR050106">
    <property type="entry name" value="HistidinolP_aminotransfase"/>
</dbReference>
<evidence type="ECO:0000256" key="3">
    <source>
        <dbReference type="ARBA" id="ARBA00012748"/>
    </source>
</evidence>
<feature type="domain" description="Aminotransferase class I/classII large" evidence="11">
    <location>
        <begin position="52"/>
        <end position="161"/>
    </location>
</feature>
<evidence type="ECO:0000313" key="13">
    <source>
        <dbReference type="Proteomes" id="UP000315736"/>
    </source>
</evidence>
<keyword evidence="6 12" id="KW-0808">Transferase</keyword>
<evidence type="ECO:0000256" key="6">
    <source>
        <dbReference type="ARBA" id="ARBA00022679"/>
    </source>
</evidence>
<keyword evidence="5" id="KW-0028">Amino-acid biosynthesis</keyword>
<protein>
    <recommendedName>
        <fullName evidence="3">histidinol-phosphate transaminase</fullName>
        <ecNumber evidence="3">2.6.1.9</ecNumber>
    </recommendedName>
</protein>
<keyword evidence="7" id="KW-0663">Pyridoxal phosphate</keyword>
<evidence type="ECO:0000256" key="1">
    <source>
        <dbReference type="ARBA" id="ARBA00005011"/>
    </source>
</evidence>
<dbReference type="EC" id="2.6.1.9" evidence="3"/>
<evidence type="ECO:0000256" key="2">
    <source>
        <dbReference type="ARBA" id="ARBA00007970"/>
    </source>
</evidence>
<sequence>MKEERLDHPAVEAGGPGPQAGHGSRAASKRTSAALPPRTHGGPDADGVPPWDFSTNANACGPCPHAWARVQAAVRRHYPDPTYADLRRRLADWHGVAPQRVLLAASGSEWILRFAAWCARRGLTRLWWPMPGYGDYAHAAHLWGLARASGPAQARAGWLCDPGSPLGQPEEAAAAEALLAAGAQVTLDLAYAPLRLQGEAALTERQRARCWQLHSPNKALGLTGVRAAYVLAPEDAEPGQLAELQALAPSWPVGADGVALLAAWIEPATQRWLQATHATLAQWKAALVQTLEARGWDVTASVTPFVCARPPQPLEAAALRARGVKLRDAASFGLPGWWRLSAQPPQALQALADALDAPAATAPATSRRRPPR</sequence>
<dbReference type="SUPFAM" id="SSF53383">
    <property type="entry name" value="PLP-dependent transferases"/>
    <property type="match status" value="1"/>
</dbReference>
<evidence type="ECO:0000256" key="5">
    <source>
        <dbReference type="ARBA" id="ARBA00022605"/>
    </source>
</evidence>
<dbReference type="OrthoDB" id="9813612at2"/>
<evidence type="ECO:0000256" key="4">
    <source>
        <dbReference type="ARBA" id="ARBA00022576"/>
    </source>
</evidence>
<gene>
    <name evidence="12" type="primary">hisC2_1</name>
    <name evidence="12" type="ORF">Talka_00217</name>
</gene>
<evidence type="ECO:0000313" key="12">
    <source>
        <dbReference type="EMBL" id="TSE21542.1"/>
    </source>
</evidence>
<comment type="pathway">
    <text evidence="1">Amino-acid biosynthesis; L-histidine biosynthesis; L-histidine from 5-phospho-alpha-D-ribose 1-diphosphate: step 7/9.</text>
</comment>
<dbReference type="PANTHER" id="PTHR43643">
    <property type="entry name" value="HISTIDINOL-PHOSPHATE AMINOTRANSFERASE 2"/>
    <property type="match status" value="1"/>
</dbReference>
<keyword evidence="8" id="KW-0368">Histidine biosynthesis</keyword>
<dbReference type="GO" id="GO:0000105">
    <property type="term" value="P:L-histidine biosynthetic process"/>
    <property type="evidence" value="ECO:0007669"/>
    <property type="project" value="UniProtKB-KW"/>
</dbReference>
<dbReference type="InterPro" id="IPR015422">
    <property type="entry name" value="PyrdxlP-dep_Trfase_small"/>
</dbReference>
<accession>A0A554WDA0</accession>
<feature type="region of interest" description="Disordered" evidence="10">
    <location>
        <begin position="1"/>
        <end position="47"/>
    </location>
</feature>
<evidence type="ECO:0000256" key="9">
    <source>
        <dbReference type="ARBA" id="ARBA00047481"/>
    </source>
</evidence>
<feature type="compositionally biased region" description="Basic and acidic residues" evidence="10">
    <location>
        <begin position="1"/>
        <end position="10"/>
    </location>
</feature>
<dbReference type="Gene3D" id="3.40.640.10">
    <property type="entry name" value="Type I PLP-dependent aspartate aminotransferase-like (Major domain)"/>
    <property type="match status" value="1"/>
</dbReference>
<evidence type="ECO:0000256" key="7">
    <source>
        <dbReference type="ARBA" id="ARBA00022898"/>
    </source>
</evidence>
<dbReference type="AlphaFoldDB" id="A0A554WDA0"/>
<comment type="catalytic activity">
    <reaction evidence="9">
        <text>L-histidinol phosphate + 2-oxoglutarate = 3-(imidazol-4-yl)-2-oxopropyl phosphate + L-glutamate</text>
        <dbReference type="Rhea" id="RHEA:23744"/>
        <dbReference type="ChEBI" id="CHEBI:16810"/>
        <dbReference type="ChEBI" id="CHEBI:29985"/>
        <dbReference type="ChEBI" id="CHEBI:57766"/>
        <dbReference type="ChEBI" id="CHEBI:57980"/>
        <dbReference type="EC" id="2.6.1.9"/>
    </reaction>
</comment>
<evidence type="ECO:0000256" key="8">
    <source>
        <dbReference type="ARBA" id="ARBA00023102"/>
    </source>
</evidence>
<evidence type="ECO:0000259" key="11">
    <source>
        <dbReference type="Pfam" id="PF00155"/>
    </source>
</evidence>
<evidence type="ECO:0000256" key="10">
    <source>
        <dbReference type="SAM" id="MobiDB-lite"/>
    </source>
</evidence>
<proteinExistence type="inferred from homology"/>
<dbReference type="InterPro" id="IPR015421">
    <property type="entry name" value="PyrdxlP-dep_Trfase_major"/>
</dbReference>
<feature type="domain" description="Aminotransferase class I/classII large" evidence="11">
    <location>
        <begin position="162"/>
        <end position="355"/>
    </location>
</feature>
<name>A0A554WDA0_9BURK</name>
<dbReference type="Gene3D" id="3.90.1150.10">
    <property type="entry name" value="Aspartate Aminotransferase, domain 1"/>
    <property type="match status" value="1"/>
</dbReference>